<gene>
    <name evidence="7" type="ORF">LX83_007406</name>
</gene>
<dbReference type="SMART" id="SM01294">
    <property type="entry name" value="PKS_PP_betabranch"/>
    <property type="match status" value="1"/>
</dbReference>
<dbReference type="EMBL" id="JAMTCK010000053">
    <property type="protein sequence ID" value="MCP2170514.1"/>
    <property type="molecule type" value="Genomic_DNA"/>
</dbReference>
<name>A0AAE3GNH6_9PSEU</name>
<dbReference type="InterPro" id="IPR014043">
    <property type="entry name" value="Acyl_transferase_dom"/>
</dbReference>
<feature type="non-terminal residue" evidence="7">
    <location>
        <position position="1"/>
    </location>
</feature>
<dbReference type="GO" id="GO:0031177">
    <property type="term" value="F:phosphopantetheine binding"/>
    <property type="evidence" value="ECO:0007669"/>
    <property type="project" value="InterPro"/>
</dbReference>
<dbReference type="Gene3D" id="3.30.70.3290">
    <property type="match status" value="1"/>
</dbReference>
<evidence type="ECO:0000256" key="3">
    <source>
        <dbReference type="ARBA" id="ARBA00022679"/>
    </source>
</evidence>
<keyword evidence="2" id="KW-0597">Phosphoprotein</keyword>
<dbReference type="Pfam" id="PF00109">
    <property type="entry name" value="ketoacyl-synt"/>
    <property type="match status" value="1"/>
</dbReference>
<dbReference type="InterPro" id="IPR001227">
    <property type="entry name" value="Ac_transferase_dom_sf"/>
</dbReference>
<keyword evidence="8" id="KW-1185">Reference proteome</keyword>
<reference evidence="7" key="1">
    <citation type="submission" date="2022-06" db="EMBL/GenBank/DDBJ databases">
        <title>Genomic Encyclopedia of Archaeal and Bacterial Type Strains, Phase II (KMG-II): from individual species to whole genera.</title>
        <authorList>
            <person name="Goeker M."/>
        </authorList>
    </citation>
    <scope>NUCLEOTIDE SEQUENCE</scope>
    <source>
        <strain evidence="7">DSM 43935</strain>
    </source>
</reference>
<evidence type="ECO:0000313" key="8">
    <source>
        <dbReference type="Proteomes" id="UP001206128"/>
    </source>
</evidence>
<organism evidence="7 8">
    <name type="scientific">Goodfellowiella coeruleoviolacea</name>
    <dbReference type="NCBI Taxonomy" id="334858"/>
    <lineage>
        <taxon>Bacteria</taxon>
        <taxon>Bacillati</taxon>
        <taxon>Actinomycetota</taxon>
        <taxon>Actinomycetes</taxon>
        <taxon>Pseudonocardiales</taxon>
        <taxon>Pseudonocardiaceae</taxon>
        <taxon>Goodfellowiella</taxon>
    </lineage>
</organism>
<evidence type="ECO:0000256" key="2">
    <source>
        <dbReference type="ARBA" id="ARBA00022553"/>
    </source>
</evidence>
<dbReference type="AlphaFoldDB" id="A0AAE3GNH6"/>
<dbReference type="CDD" id="cd00833">
    <property type="entry name" value="PKS"/>
    <property type="match status" value="1"/>
</dbReference>
<dbReference type="InterPro" id="IPR050091">
    <property type="entry name" value="PKS_NRPS_Biosynth_Enz"/>
</dbReference>
<dbReference type="Proteomes" id="UP001206128">
    <property type="component" value="Unassembled WGS sequence"/>
</dbReference>
<dbReference type="SMART" id="SM00823">
    <property type="entry name" value="PKS_PP"/>
    <property type="match status" value="1"/>
</dbReference>
<dbReference type="Gene3D" id="1.10.1200.10">
    <property type="entry name" value="ACP-like"/>
    <property type="match status" value="1"/>
</dbReference>
<dbReference type="PROSITE" id="PS52004">
    <property type="entry name" value="KS3_2"/>
    <property type="match status" value="1"/>
</dbReference>
<feature type="domain" description="Carrier" evidence="5">
    <location>
        <begin position="229"/>
        <end position="304"/>
    </location>
</feature>
<dbReference type="InterPro" id="IPR014030">
    <property type="entry name" value="Ketoacyl_synth_N"/>
</dbReference>
<comment type="caution">
    <text evidence="7">The sequence shown here is derived from an EMBL/GenBank/DDBJ whole genome shotgun (WGS) entry which is preliminary data.</text>
</comment>
<dbReference type="Pfam" id="PF00698">
    <property type="entry name" value="Acyl_transf_1"/>
    <property type="match status" value="1"/>
</dbReference>
<feature type="non-terminal residue" evidence="7">
    <location>
        <position position="499"/>
    </location>
</feature>
<dbReference type="SUPFAM" id="SSF53901">
    <property type="entry name" value="Thiolase-like"/>
    <property type="match status" value="1"/>
</dbReference>
<dbReference type="SUPFAM" id="SSF52151">
    <property type="entry name" value="FabD/lysophospholipase-like"/>
    <property type="match status" value="1"/>
</dbReference>
<evidence type="ECO:0000256" key="4">
    <source>
        <dbReference type="ARBA" id="ARBA00022737"/>
    </source>
</evidence>
<keyword evidence="4" id="KW-0677">Repeat</keyword>
<dbReference type="SMART" id="SM00825">
    <property type="entry name" value="PKS_KS"/>
    <property type="match status" value="1"/>
</dbReference>
<dbReference type="InterPro" id="IPR020841">
    <property type="entry name" value="PKS_Beta-ketoAc_synthase_dom"/>
</dbReference>
<dbReference type="PROSITE" id="PS50075">
    <property type="entry name" value="CARRIER"/>
    <property type="match status" value="1"/>
</dbReference>
<dbReference type="InterPro" id="IPR036736">
    <property type="entry name" value="ACP-like_sf"/>
</dbReference>
<dbReference type="SUPFAM" id="SSF47336">
    <property type="entry name" value="ACP-like"/>
    <property type="match status" value="1"/>
</dbReference>
<protein>
    <submittedName>
        <fullName evidence="7">Phosphopantetheine attachment site</fullName>
    </submittedName>
</protein>
<sequence>SGEEDAVLAVVEVLAARGYKTRRLTVSHAFHSPLMEPMLAEFRRVAETLTYHPPRVRLVSNVTGAEISAEQVCSAEYWVRHVRDTVRFHDGVRWLHEHGVRRFVEVGPDAVLTAMAEDCLAGIADQRVLLTPTCRRDRPEDTALLTAVGRLHAAGATVDWTSLRGAGHDRIDLPTYAFQRRRFWPDVQFTAGAPAPLAPAEPSTADEAAVDEPVAGNRFADLPESERGRVLLELVRRAAATVLGHDSAEEIDQEQPFQDLGFDSMTALEFRDLLTEAAGVPLPATLIFDHPSPVVLARHLGALVTGADEAVPADAPVSTSDEPIAIIGMACRYPGGVRSPEDLWRLVDTGTDAITGFPEDRGWDIAGSYDPDPDKAGKTYTSHGGFVMDAAEFDSAFFGIGPREALAMDPQQRLLLETSWEALERAGMDPQALRGSQTGVFAGVVSNDYASRLRTVPDELAGYLGNGSAASVLSGRVAYTFGLEGPAVTVDTACSSSLV</sequence>
<dbReference type="FunFam" id="1.10.1200.10:FF:000007">
    <property type="entry name" value="Probable polyketide synthase pks17"/>
    <property type="match status" value="1"/>
</dbReference>
<proteinExistence type="predicted"/>
<dbReference type="Gene3D" id="3.40.366.10">
    <property type="entry name" value="Malonyl-Coenzyme A Acyl Carrier Protein, domain 2"/>
    <property type="match status" value="1"/>
</dbReference>
<dbReference type="PANTHER" id="PTHR43775">
    <property type="entry name" value="FATTY ACID SYNTHASE"/>
    <property type="match status" value="1"/>
</dbReference>
<dbReference type="InterPro" id="IPR020806">
    <property type="entry name" value="PKS_PP-bd"/>
</dbReference>
<keyword evidence="1" id="KW-0596">Phosphopantetheine</keyword>
<dbReference type="PANTHER" id="PTHR43775:SF51">
    <property type="entry name" value="INACTIVE PHENOLPHTHIOCEROL SYNTHESIS POLYKETIDE SYNTHASE TYPE I PKS1-RELATED"/>
    <property type="match status" value="1"/>
</dbReference>
<keyword evidence="3" id="KW-0808">Transferase</keyword>
<dbReference type="GO" id="GO:0004312">
    <property type="term" value="F:fatty acid synthase activity"/>
    <property type="evidence" value="ECO:0007669"/>
    <property type="project" value="TreeGrafter"/>
</dbReference>
<dbReference type="Gene3D" id="3.40.47.10">
    <property type="match status" value="1"/>
</dbReference>
<dbReference type="InterPro" id="IPR009081">
    <property type="entry name" value="PP-bd_ACP"/>
</dbReference>
<feature type="domain" description="Ketosynthase family 3 (KS3)" evidence="6">
    <location>
        <begin position="321"/>
        <end position="499"/>
    </location>
</feature>
<dbReference type="InterPro" id="IPR016039">
    <property type="entry name" value="Thiolase-like"/>
</dbReference>
<evidence type="ECO:0000313" key="7">
    <source>
        <dbReference type="EMBL" id="MCP2170514.1"/>
    </source>
</evidence>
<accession>A0AAE3GNH6</accession>
<evidence type="ECO:0000259" key="6">
    <source>
        <dbReference type="PROSITE" id="PS52004"/>
    </source>
</evidence>
<dbReference type="Pfam" id="PF00550">
    <property type="entry name" value="PP-binding"/>
    <property type="match status" value="1"/>
</dbReference>
<dbReference type="SMART" id="SM00827">
    <property type="entry name" value="PKS_AT"/>
    <property type="match status" value="1"/>
</dbReference>
<dbReference type="InterPro" id="IPR016035">
    <property type="entry name" value="Acyl_Trfase/lysoPLipase"/>
</dbReference>
<dbReference type="GO" id="GO:0006633">
    <property type="term" value="P:fatty acid biosynthetic process"/>
    <property type="evidence" value="ECO:0007669"/>
    <property type="project" value="TreeGrafter"/>
</dbReference>
<evidence type="ECO:0000256" key="1">
    <source>
        <dbReference type="ARBA" id="ARBA00022450"/>
    </source>
</evidence>
<evidence type="ECO:0000259" key="5">
    <source>
        <dbReference type="PROSITE" id="PS50075"/>
    </source>
</evidence>